<dbReference type="Gene3D" id="3.40.50.150">
    <property type="entry name" value="Vaccinia Virus protein VP39"/>
    <property type="match status" value="1"/>
</dbReference>
<comment type="catalytic activity">
    <reaction evidence="6">
        <text>guanosine(527) in 16S rRNA + S-adenosyl-L-methionine = N(7)-methylguanosine(527) in 16S rRNA + S-adenosyl-L-homocysteine</text>
        <dbReference type="Rhea" id="RHEA:42732"/>
        <dbReference type="Rhea" id="RHEA-COMP:10209"/>
        <dbReference type="Rhea" id="RHEA-COMP:10210"/>
        <dbReference type="ChEBI" id="CHEBI:57856"/>
        <dbReference type="ChEBI" id="CHEBI:59789"/>
        <dbReference type="ChEBI" id="CHEBI:74269"/>
        <dbReference type="ChEBI" id="CHEBI:74480"/>
        <dbReference type="EC" id="2.1.1.170"/>
    </reaction>
</comment>
<name>A0A4U1L557_9SPHN</name>
<evidence type="ECO:0000256" key="1">
    <source>
        <dbReference type="ARBA" id="ARBA00022490"/>
    </source>
</evidence>
<reference evidence="7 8" key="1">
    <citation type="submission" date="2019-04" db="EMBL/GenBank/DDBJ databases">
        <authorList>
            <person name="Yang Y."/>
            <person name="Wei D."/>
        </authorList>
    </citation>
    <scope>NUCLEOTIDE SEQUENCE [LARGE SCALE GENOMIC DNA]</scope>
    <source>
        <strain evidence="7 8">L-1-4w-11</strain>
    </source>
</reference>
<dbReference type="InterPro" id="IPR029063">
    <property type="entry name" value="SAM-dependent_MTases_sf"/>
</dbReference>
<comment type="subcellular location">
    <subcellularLocation>
        <location evidence="6">Cytoplasm</location>
    </subcellularLocation>
</comment>
<comment type="function">
    <text evidence="6">Specifically methylates the N7 position of guanine in position 527 of 16S rRNA.</text>
</comment>
<feature type="binding site" evidence="6">
    <location>
        <position position="81"/>
    </location>
    <ligand>
        <name>S-adenosyl-L-methionine</name>
        <dbReference type="ChEBI" id="CHEBI:59789"/>
    </ligand>
</feature>
<accession>A0A4U1L557</accession>
<dbReference type="EC" id="2.1.1.170" evidence="6"/>
<dbReference type="InterPro" id="IPR003682">
    <property type="entry name" value="rRNA_ssu_MeTfrase_G"/>
</dbReference>
<dbReference type="HAMAP" id="MF_00074">
    <property type="entry name" value="16SrRNA_methyltr_G"/>
    <property type="match status" value="1"/>
</dbReference>
<organism evidence="7 8">
    <name type="scientific">Sphingomonas baiyangensis</name>
    <dbReference type="NCBI Taxonomy" id="2572576"/>
    <lineage>
        <taxon>Bacteria</taxon>
        <taxon>Pseudomonadati</taxon>
        <taxon>Pseudomonadota</taxon>
        <taxon>Alphaproteobacteria</taxon>
        <taxon>Sphingomonadales</taxon>
        <taxon>Sphingomonadaceae</taxon>
        <taxon>Sphingomonas</taxon>
    </lineage>
</organism>
<comment type="caution">
    <text evidence="6">Lacks conserved residue(s) required for the propagation of feature annotation.</text>
</comment>
<dbReference type="GO" id="GO:0070043">
    <property type="term" value="F:rRNA (guanine-N7-)-methyltransferase activity"/>
    <property type="evidence" value="ECO:0007669"/>
    <property type="project" value="UniProtKB-UniRule"/>
</dbReference>
<feature type="binding site" evidence="6">
    <location>
        <begin position="125"/>
        <end position="126"/>
    </location>
    <ligand>
        <name>S-adenosyl-L-methionine</name>
        <dbReference type="ChEBI" id="CHEBI:59789"/>
    </ligand>
</feature>
<dbReference type="AlphaFoldDB" id="A0A4U1L557"/>
<dbReference type="EMBL" id="SWKR01000002">
    <property type="protein sequence ID" value="TKD51932.1"/>
    <property type="molecule type" value="Genomic_DNA"/>
</dbReference>
<dbReference type="Pfam" id="PF02527">
    <property type="entry name" value="GidB"/>
    <property type="match status" value="1"/>
</dbReference>
<dbReference type="PANTHER" id="PTHR31760">
    <property type="entry name" value="S-ADENOSYL-L-METHIONINE-DEPENDENT METHYLTRANSFERASES SUPERFAMILY PROTEIN"/>
    <property type="match status" value="1"/>
</dbReference>
<protein>
    <recommendedName>
        <fullName evidence="6">Ribosomal RNA small subunit methyltransferase G</fullName>
        <ecNumber evidence="6">2.1.1.170</ecNumber>
    </recommendedName>
    <alternativeName>
        <fullName evidence="6">16S rRNA 7-methylguanosine methyltransferase</fullName>
        <shortName evidence="6">16S rRNA m7G methyltransferase</shortName>
    </alternativeName>
</protein>
<evidence type="ECO:0000256" key="4">
    <source>
        <dbReference type="ARBA" id="ARBA00022679"/>
    </source>
</evidence>
<feature type="binding site" evidence="6">
    <location>
        <position position="140"/>
    </location>
    <ligand>
        <name>S-adenosyl-L-methionine</name>
        <dbReference type="ChEBI" id="CHEBI:59789"/>
    </ligand>
</feature>
<dbReference type="GO" id="GO:0005829">
    <property type="term" value="C:cytosol"/>
    <property type="evidence" value="ECO:0007669"/>
    <property type="project" value="TreeGrafter"/>
</dbReference>
<dbReference type="PANTHER" id="PTHR31760:SF0">
    <property type="entry name" value="S-ADENOSYL-L-METHIONINE-DEPENDENT METHYLTRANSFERASES SUPERFAMILY PROTEIN"/>
    <property type="match status" value="1"/>
</dbReference>
<evidence type="ECO:0000256" key="2">
    <source>
        <dbReference type="ARBA" id="ARBA00022552"/>
    </source>
</evidence>
<gene>
    <name evidence="6 7" type="primary">rsmG</name>
    <name evidence="7" type="ORF">FBR43_15170</name>
</gene>
<feature type="binding site" evidence="6">
    <location>
        <position position="76"/>
    </location>
    <ligand>
        <name>S-adenosyl-L-methionine</name>
        <dbReference type="ChEBI" id="CHEBI:59789"/>
    </ligand>
</feature>
<evidence type="ECO:0000256" key="5">
    <source>
        <dbReference type="ARBA" id="ARBA00022691"/>
    </source>
</evidence>
<keyword evidence="8" id="KW-1185">Reference proteome</keyword>
<comment type="similarity">
    <text evidence="6">Belongs to the methyltransferase superfamily. RNA methyltransferase RsmG family.</text>
</comment>
<dbReference type="SUPFAM" id="SSF53335">
    <property type="entry name" value="S-adenosyl-L-methionine-dependent methyltransferases"/>
    <property type="match status" value="1"/>
</dbReference>
<dbReference type="RefSeq" id="WP_136943865.1">
    <property type="nucleotide sequence ID" value="NZ_SWKR01000002.1"/>
</dbReference>
<evidence type="ECO:0000256" key="3">
    <source>
        <dbReference type="ARBA" id="ARBA00022603"/>
    </source>
</evidence>
<keyword evidence="4 6" id="KW-0808">Transferase</keyword>
<dbReference type="NCBIfam" id="TIGR00138">
    <property type="entry name" value="rsmG_gidB"/>
    <property type="match status" value="1"/>
</dbReference>
<dbReference type="Proteomes" id="UP000309138">
    <property type="component" value="Unassembled WGS sequence"/>
</dbReference>
<sequence>MTEDDAQAWIAELWGDDRLRQLRRYVELLLAESERQNLIARSTVDSVWARHIADSAQLVLLAEARDPIDAAWLDIGSGAGLPGVVAALLQKRRVIMIEPRRGRVAFLELCIAALGLNASVVQTTVERFARFEPAAIISARAVASIDTLFANAYHLADRDTVWVMPKGRSYGDELKDARLRWHGVFHVEQSLTAPESGVVIATGVTRK</sequence>
<proteinExistence type="inferred from homology"/>
<evidence type="ECO:0000256" key="6">
    <source>
        <dbReference type="HAMAP-Rule" id="MF_00074"/>
    </source>
</evidence>
<dbReference type="OrthoDB" id="9808773at2"/>
<evidence type="ECO:0000313" key="8">
    <source>
        <dbReference type="Proteomes" id="UP000309138"/>
    </source>
</evidence>
<evidence type="ECO:0000313" key="7">
    <source>
        <dbReference type="EMBL" id="TKD51932.1"/>
    </source>
</evidence>
<keyword evidence="3 6" id="KW-0489">Methyltransferase</keyword>
<keyword evidence="5 6" id="KW-0949">S-adenosyl-L-methionine</keyword>
<comment type="caution">
    <text evidence="7">The sequence shown here is derived from an EMBL/GenBank/DDBJ whole genome shotgun (WGS) entry which is preliminary data.</text>
</comment>
<keyword evidence="2 6" id="KW-0698">rRNA processing</keyword>
<keyword evidence="1 6" id="KW-0963">Cytoplasm</keyword>